<sequence>MSNELKKIVEWFLSQQSMSPKKLQKMLYYAQAWCVTLSNETSEEIENKLFDDKFEAWVHGPVIPEVYQTYKKYGYNNIPKIDENIQLEEDIEDVLIQVMDVYGNFNGNQLENITHQEKPWIDARIGYSPLENCNEIITEEEMFDYYIKQAN</sequence>
<evidence type="ECO:0000313" key="3">
    <source>
        <dbReference type="Proteomes" id="UP000000444"/>
    </source>
</evidence>
<accession>B9DMN0</accession>
<dbReference type="KEGG" id="sca:SCA_1521"/>
<gene>
    <name evidence="2" type="ordered locus">Sca_1521</name>
</gene>
<dbReference type="GeneID" id="93793974"/>
<reference evidence="2 3" key="1">
    <citation type="journal article" date="2009" name="Appl. Environ. Microbiol.">
        <title>Genome analysis of the meat starter culture bacterium Staphylococcus carnosus TM300.</title>
        <authorList>
            <person name="Rosenstein R."/>
            <person name="Nerz C."/>
            <person name="Biswas L."/>
            <person name="Resch A."/>
            <person name="Raddatz G."/>
            <person name="Schuster S.C."/>
            <person name="Goetz F."/>
        </authorList>
    </citation>
    <scope>NUCLEOTIDE SEQUENCE [LARGE SCALE GENOMIC DNA]</scope>
    <source>
        <strain evidence="2 3">TM300</strain>
    </source>
</reference>
<evidence type="ECO:0000259" key="1">
    <source>
        <dbReference type="Pfam" id="PF13274"/>
    </source>
</evidence>
<keyword evidence="3" id="KW-1185">Reference proteome</keyword>
<dbReference type="BioCyc" id="SCAR396513:SCA_RS07720-MONOMER"/>
<dbReference type="RefSeq" id="WP_015900766.1">
    <property type="nucleotide sequence ID" value="NC_012121.1"/>
</dbReference>
<dbReference type="InterPro" id="IPR025272">
    <property type="entry name" value="SocA_Panacea"/>
</dbReference>
<dbReference type="eggNOG" id="COG3600">
    <property type="taxonomic scope" value="Bacteria"/>
</dbReference>
<organism evidence="2 3">
    <name type="scientific">Staphylococcus carnosus (strain TM300)</name>
    <dbReference type="NCBI Taxonomy" id="396513"/>
    <lineage>
        <taxon>Bacteria</taxon>
        <taxon>Bacillati</taxon>
        <taxon>Bacillota</taxon>
        <taxon>Bacilli</taxon>
        <taxon>Bacillales</taxon>
        <taxon>Staphylococcaceae</taxon>
        <taxon>Staphylococcus</taxon>
    </lineage>
</organism>
<dbReference type="OrthoDB" id="9799173at2"/>
<dbReference type="Proteomes" id="UP000000444">
    <property type="component" value="Chromosome"/>
</dbReference>
<protein>
    <submittedName>
        <fullName evidence="2">Phage-associated protein</fullName>
    </submittedName>
</protein>
<dbReference type="Pfam" id="PF13274">
    <property type="entry name" value="SocA_Panacea"/>
    <property type="match status" value="1"/>
</dbReference>
<dbReference type="EMBL" id="AM295250">
    <property type="protein sequence ID" value="CAL28426.1"/>
    <property type="molecule type" value="Genomic_DNA"/>
</dbReference>
<proteinExistence type="predicted"/>
<name>B9DMN0_STACT</name>
<evidence type="ECO:0000313" key="2">
    <source>
        <dbReference type="EMBL" id="CAL28426.1"/>
    </source>
</evidence>
<dbReference type="HOGENOM" id="CLU_110683_0_0_9"/>
<dbReference type="AlphaFoldDB" id="B9DMN0"/>
<feature type="domain" description="Antitoxin SocA-like Panacea" evidence="1">
    <location>
        <begin position="23"/>
        <end position="120"/>
    </location>
</feature>